<gene>
    <name evidence="9" type="ORF">HDK90DRAFT_46833</name>
</gene>
<dbReference type="PANTHER" id="PTHR47782:SF1">
    <property type="entry name" value="PYRIMIDINE PATHWAY REGULATORY PROTEIN 1"/>
    <property type="match status" value="1"/>
</dbReference>
<keyword evidence="4" id="KW-0805">Transcription regulation</keyword>
<dbReference type="SUPFAM" id="SSF57701">
    <property type="entry name" value="Zn2/Cys6 DNA-binding domain"/>
    <property type="match status" value="1"/>
</dbReference>
<sequence length="544" mass="59859">MALQTCRRCRKRRIKCDLQLPACTSCQLVDLECLYFDDSLGHDVPRSYLHALSKKVENLESTINAIKSPAATAPSPTTFSQSDCPTPLQASLDPRVSSASSLGLGTSAGLLENLLRTLVQRSSTQDQSALSRFASRTRDVEDDGALAFPPLKVNFSKLDTQSLQQPHLQRALIEYYAKTVQSSFPLLSKSQIDSLLRYEHPLRQCTASERLPIYAIFALASTLVSRDLDKDQSITASMWTERFHSYIAGSDSSNAHGAVRMKQNILALCFLALLDLVSPLSPKGGVWELVGAASRSYVKVLDDLSVSSPEIDDEFERLGHCIYLLESTLSIHFRIPSLYCNSAPTVIPSGLSEPLVYHTLYTLTQLLNFPKDVSVDMESSIPACLRINLESGPSDVSLGQAQVYLTLHPLFTSPGAGIHCCSPDLLSKIALAAAAFITHTHKLNKERRVVSIWVTAENVLQAGAAWAAYLMLHSQRDSPLHDYHVPKPIDKIPPMEPIVRCSSLLASFAERWKGGRRFCQAWEAFTDLLLADDSLSKIATGQQA</sequence>
<evidence type="ECO:0000256" key="3">
    <source>
        <dbReference type="ARBA" id="ARBA00022833"/>
    </source>
</evidence>
<dbReference type="Gene3D" id="4.10.240.10">
    <property type="entry name" value="Zn(2)-C6 fungal-type DNA-binding domain"/>
    <property type="match status" value="1"/>
</dbReference>
<keyword evidence="3" id="KW-0862">Zinc</keyword>
<keyword evidence="7" id="KW-0539">Nucleus</keyword>
<dbReference type="InterPro" id="IPR001138">
    <property type="entry name" value="Zn2Cys6_DnaBD"/>
</dbReference>
<evidence type="ECO:0000256" key="4">
    <source>
        <dbReference type="ARBA" id="ARBA00023015"/>
    </source>
</evidence>
<dbReference type="EMBL" id="JBBWRZ010000010">
    <property type="protein sequence ID" value="KAK8227047.1"/>
    <property type="molecule type" value="Genomic_DNA"/>
</dbReference>
<keyword evidence="10" id="KW-1185">Reference proteome</keyword>
<accession>A0ABR1YDJ4</accession>
<comment type="caution">
    <text evidence="9">The sequence shown here is derived from an EMBL/GenBank/DDBJ whole genome shotgun (WGS) entry which is preliminary data.</text>
</comment>
<proteinExistence type="predicted"/>
<dbReference type="CDD" id="cd12148">
    <property type="entry name" value="fungal_TF_MHR"/>
    <property type="match status" value="1"/>
</dbReference>
<evidence type="ECO:0000256" key="1">
    <source>
        <dbReference type="ARBA" id="ARBA00004123"/>
    </source>
</evidence>
<feature type="domain" description="Zn(2)-C6 fungal-type" evidence="8">
    <location>
        <begin position="5"/>
        <end position="35"/>
    </location>
</feature>
<organism evidence="9 10">
    <name type="scientific">Phyllosticta capitalensis</name>
    <dbReference type="NCBI Taxonomy" id="121624"/>
    <lineage>
        <taxon>Eukaryota</taxon>
        <taxon>Fungi</taxon>
        <taxon>Dikarya</taxon>
        <taxon>Ascomycota</taxon>
        <taxon>Pezizomycotina</taxon>
        <taxon>Dothideomycetes</taxon>
        <taxon>Dothideomycetes incertae sedis</taxon>
        <taxon>Botryosphaeriales</taxon>
        <taxon>Phyllostictaceae</taxon>
        <taxon>Phyllosticta</taxon>
    </lineage>
</organism>
<dbReference type="InterPro" id="IPR036864">
    <property type="entry name" value="Zn2-C6_fun-type_DNA-bd_sf"/>
</dbReference>
<dbReference type="SMART" id="SM00066">
    <property type="entry name" value="GAL4"/>
    <property type="match status" value="1"/>
</dbReference>
<dbReference type="InterPro" id="IPR052202">
    <property type="entry name" value="Yeast_MetPath_Reg"/>
</dbReference>
<evidence type="ECO:0000259" key="8">
    <source>
        <dbReference type="PROSITE" id="PS50048"/>
    </source>
</evidence>
<name>A0ABR1YDJ4_9PEZI</name>
<dbReference type="PROSITE" id="PS00463">
    <property type="entry name" value="ZN2_CY6_FUNGAL_1"/>
    <property type="match status" value="1"/>
</dbReference>
<keyword evidence="2" id="KW-0479">Metal-binding</keyword>
<dbReference type="PROSITE" id="PS50048">
    <property type="entry name" value="ZN2_CY6_FUNGAL_2"/>
    <property type="match status" value="1"/>
</dbReference>
<reference evidence="9 10" key="1">
    <citation type="submission" date="2024-04" db="EMBL/GenBank/DDBJ databases">
        <title>Phyllosticta paracitricarpa is synonymous to the EU quarantine fungus P. citricarpa based on phylogenomic analyses.</title>
        <authorList>
            <consortium name="Lawrence Berkeley National Laboratory"/>
            <person name="Van Ingen-Buijs V.A."/>
            <person name="Van Westerhoven A.C."/>
            <person name="Haridas S."/>
            <person name="Skiadas P."/>
            <person name="Martin F."/>
            <person name="Groenewald J.Z."/>
            <person name="Crous P.W."/>
            <person name="Seidl M.F."/>
        </authorList>
    </citation>
    <scope>NUCLEOTIDE SEQUENCE [LARGE SCALE GENOMIC DNA]</scope>
    <source>
        <strain evidence="9 10">CBS 123374</strain>
    </source>
</reference>
<evidence type="ECO:0000256" key="7">
    <source>
        <dbReference type="ARBA" id="ARBA00023242"/>
    </source>
</evidence>
<dbReference type="PANTHER" id="PTHR47782">
    <property type="entry name" value="ZN(II)2CYS6 TRANSCRIPTION FACTOR (EUROFUNG)-RELATED"/>
    <property type="match status" value="1"/>
</dbReference>
<dbReference type="Proteomes" id="UP001492380">
    <property type="component" value="Unassembled WGS sequence"/>
</dbReference>
<evidence type="ECO:0000256" key="2">
    <source>
        <dbReference type="ARBA" id="ARBA00022723"/>
    </source>
</evidence>
<keyword evidence="6" id="KW-0804">Transcription</keyword>
<evidence type="ECO:0000256" key="6">
    <source>
        <dbReference type="ARBA" id="ARBA00023163"/>
    </source>
</evidence>
<keyword evidence="5" id="KW-0238">DNA-binding</keyword>
<evidence type="ECO:0000313" key="10">
    <source>
        <dbReference type="Proteomes" id="UP001492380"/>
    </source>
</evidence>
<protein>
    <recommendedName>
        <fullName evidence="8">Zn(2)-C6 fungal-type domain-containing protein</fullName>
    </recommendedName>
</protein>
<evidence type="ECO:0000256" key="5">
    <source>
        <dbReference type="ARBA" id="ARBA00023125"/>
    </source>
</evidence>
<dbReference type="Pfam" id="PF00172">
    <property type="entry name" value="Zn_clus"/>
    <property type="match status" value="1"/>
</dbReference>
<comment type="subcellular location">
    <subcellularLocation>
        <location evidence="1">Nucleus</location>
    </subcellularLocation>
</comment>
<evidence type="ECO:0000313" key="9">
    <source>
        <dbReference type="EMBL" id="KAK8227047.1"/>
    </source>
</evidence>